<dbReference type="EMBL" id="JAFCJH010000019">
    <property type="protein sequence ID" value="MBR0797638.1"/>
    <property type="molecule type" value="Genomic_DNA"/>
</dbReference>
<dbReference type="Pfam" id="PF01613">
    <property type="entry name" value="Flavin_Reduct"/>
    <property type="match status" value="1"/>
</dbReference>
<keyword evidence="7" id="KW-1185">Reference proteome</keyword>
<evidence type="ECO:0000256" key="4">
    <source>
        <dbReference type="ARBA" id="ARBA00038054"/>
    </source>
</evidence>
<keyword evidence="2" id="KW-0285">Flavoprotein</keyword>
<evidence type="ECO:0000313" key="7">
    <source>
        <dbReference type="Proteomes" id="UP001315278"/>
    </source>
</evidence>
<evidence type="ECO:0000256" key="2">
    <source>
        <dbReference type="ARBA" id="ARBA00022630"/>
    </source>
</evidence>
<dbReference type="InterPro" id="IPR012349">
    <property type="entry name" value="Split_barrel_FMN-bd"/>
</dbReference>
<dbReference type="SUPFAM" id="SSF50475">
    <property type="entry name" value="FMN-binding split barrel"/>
    <property type="match status" value="1"/>
</dbReference>
<gene>
    <name evidence="6" type="ORF">JQ615_19825</name>
</gene>
<dbReference type="PANTHER" id="PTHR33798">
    <property type="entry name" value="FLAVOPROTEIN OXYGENASE"/>
    <property type="match status" value="1"/>
</dbReference>
<feature type="domain" description="Flavin reductase like" evidence="5">
    <location>
        <begin position="22"/>
        <end position="170"/>
    </location>
</feature>
<comment type="similarity">
    <text evidence="4">Belongs to the flavoredoxin family.</text>
</comment>
<dbReference type="Proteomes" id="UP001315278">
    <property type="component" value="Unassembled WGS sequence"/>
</dbReference>
<dbReference type="Gene3D" id="2.30.110.10">
    <property type="entry name" value="Electron Transport, Fmn-binding Protein, Chain A"/>
    <property type="match status" value="1"/>
</dbReference>
<evidence type="ECO:0000259" key="5">
    <source>
        <dbReference type="SMART" id="SM00903"/>
    </source>
</evidence>
<proteinExistence type="inferred from homology"/>
<comment type="caution">
    <text evidence="6">The sequence shown here is derived from an EMBL/GenBank/DDBJ whole genome shotgun (WGS) entry which is preliminary data.</text>
</comment>
<protein>
    <submittedName>
        <fullName evidence="6">Flavin reductase family protein</fullName>
    </submittedName>
</protein>
<reference evidence="7" key="1">
    <citation type="journal article" date="2021" name="ISME J.">
        <title>Evolutionary origin and ecological implication of a unique nif island in free-living Bradyrhizobium lineages.</title>
        <authorList>
            <person name="Tao J."/>
        </authorList>
    </citation>
    <scope>NUCLEOTIDE SEQUENCE [LARGE SCALE GENOMIC DNA]</scope>
    <source>
        <strain evidence="7">SZCCT0434</strain>
    </source>
</reference>
<comment type="cofactor">
    <cofactor evidence="1">
        <name>FMN</name>
        <dbReference type="ChEBI" id="CHEBI:58210"/>
    </cofactor>
</comment>
<dbReference type="RefSeq" id="WP_212400022.1">
    <property type="nucleotide sequence ID" value="NZ_JAFCJH010000019.1"/>
</dbReference>
<name>A0ABS5FLH8_9BRAD</name>
<evidence type="ECO:0000313" key="6">
    <source>
        <dbReference type="EMBL" id="MBR0797638.1"/>
    </source>
</evidence>
<dbReference type="InterPro" id="IPR002563">
    <property type="entry name" value="Flavin_Rdtase-like_dom"/>
</dbReference>
<accession>A0ABS5FLH8</accession>
<evidence type="ECO:0000256" key="3">
    <source>
        <dbReference type="ARBA" id="ARBA00022643"/>
    </source>
</evidence>
<evidence type="ECO:0000256" key="1">
    <source>
        <dbReference type="ARBA" id="ARBA00001917"/>
    </source>
</evidence>
<dbReference type="PANTHER" id="PTHR33798:SF5">
    <property type="entry name" value="FLAVIN REDUCTASE LIKE DOMAIN-CONTAINING PROTEIN"/>
    <property type="match status" value="1"/>
</dbReference>
<organism evidence="6 7">
    <name type="scientific">Bradyrhizobium jicamae</name>
    <dbReference type="NCBI Taxonomy" id="280332"/>
    <lineage>
        <taxon>Bacteria</taxon>
        <taxon>Pseudomonadati</taxon>
        <taxon>Pseudomonadota</taxon>
        <taxon>Alphaproteobacteria</taxon>
        <taxon>Hyphomicrobiales</taxon>
        <taxon>Nitrobacteraceae</taxon>
        <taxon>Bradyrhizobium</taxon>
    </lineage>
</organism>
<keyword evidence="3" id="KW-0288">FMN</keyword>
<sequence>MQFDFQAMKPMDRYELLLGTVLPRPITIVTTLSADGALNAAPYSLFNVVSHDPPVIMIAVLPHPERRLKDTAANVFATREFVVNLVPRSLAEAMNITNVDAPPGTNELALAKLESTRSTSVRPPRIAKSPVAFECRLLTSLSFNSDQAVLFGEVVTAFVSDDLVLDAAHGVIDAPKLNLFGAMHAARWYCSTTDRFEMVRFTWAQWTNEGKV</sequence>
<dbReference type="SMART" id="SM00903">
    <property type="entry name" value="Flavin_Reduct"/>
    <property type="match status" value="1"/>
</dbReference>